<keyword evidence="2" id="KW-1185">Reference proteome</keyword>
<accession>A0A9P8QR35</accession>
<comment type="caution">
    <text evidence="1">The sequence shown here is derived from an EMBL/GenBank/DDBJ whole genome shotgun (WGS) entry which is preliminary data.</text>
</comment>
<dbReference type="AlphaFoldDB" id="A0A9P8QR35"/>
<dbReference type="Proteomes" id="UP000827724">
    <property type="component" value="Unassembled WGS sequence"/>
</dbReference>
<proteinExistence type="predicted"/>
<name>A0A9P8QR35_9HYPO</name>
<sequence>MLLAAVTTRNRAMVKTGWLPSLRSPTNFNFSRLGGPSHHSPFQPITCPLSPYKLTINQS</sequence>
<evidence type="ECO:0000313" key="1">
    <source>
        <dbReference type="EMBL" id="KAH6606957.1"/>
    </source>
</evidence>
<dbReference type="EMBL" id="JAIWOZ010000004">
    <property type="protein sequence ID" value="KAH6606957.1"/>
    <property type="molecule type" value="Genomic_DNA"/>
</dbReference>
<reference evidence="1" key="1">
    <citation type="submission" date="2021-08" db="EMBL/GenBank/DDBJ databases">
        <title>Chromosome-Level Trichoderma cornu-damae using Hi-C Data.</title>
        <authorList>
            <person name="Kim C.S."/>
        </authorList>
    </citation>
    <scope>NUCLEOTIDE SEQUENCE</scope>
    <source>
        <strain evidence="1">KA19-0412C</strain>
    </source>
</reference>
<evidence type="ECO:0000313" key="2">
    <source>
        <dbReference type="Proteomes" id="UP000827724"/>
    </source>
</evidence>
<gene>
    <name evidence="1" type="ORF">Trco_006110</name>
</gene>
<protein>
    <submittedName>
        <fullName evidence="1">Uncharacterized protein</fullName>
    </submittedName>
</protein>
<organism evidence="1 2">
    <name type="scientific">Trichoderma cornu-damae</name>
    <dbReference type="NCBI Taxonomy" id="654480"/>
    <lineage>
        <taxon>Eukaryota</taxon>
        <taxon>Fungi</taxon>
        <taxon>Dikarya</taxon>
        <taxon>Ascomycota</taxon>
        <taxon>Pezizomycotina</taxon>
        <taxon>Sordariomycetes</taxon>
        <taxon>Hypocreomycetidae</taxon>
        <taxon>Hypocreales</taxon>
        <taxon>Hypocreaceae</taxon>
        <taxon>Trichoderma</taxon>
    </lineage>
</organism>